<evidence type="ECO:0000313" key="2">
    <source>
        <dbReference type="Proteomes" id="UP000480164"/>
    </source>
</evidence>
<dbReference type="Gene3D" id="2.60.40.3110">
    <property type="match status" value="1"/>
</dbReference>
<reference evidence="1 2" key="1">
    <citation type="submission" date="2019-11" db="EMBL/GenBank/DDBJ databases">
        <title>Erwinia sp. nov., isolated from feces of birds in Tibet plateau of China.</title>
        <authorList>
            <person name="Ge Y."/>
        </authorList>
    </citation>
    <scope>NUCLEOTIDE SEQUENCE [LARGE SCALE GENOMIC DNA]</scope>
    <source>
        <strain evidence="1 2">J316</strain>
    </source>
</reference>
<dbReference type="RefSeq" id="WP_154754542.1">
    <property type="nucleotide sequence ID" value="NZ_WLZX01000014.1"/>
</dbReference>
<dbReference type="InterPro" id="IPR000015">
    <property type="entry name" value="Fimb_usher"/>
</dbReference>
<dbReference type="Pfam" id="PF00577">
    <property type="entry name" value="Usher"/>
    <property type="match status" value="1"/>
</dbReference>
<keyword evidence="2" id="KW-1185">Reference proteome</keyword>
<accession>A0ABW9RGX4</accession>
<proteinExistence type="predicted"/>
<dbReference type="PANTHER" id="PTHR30451:SF21">
    <property type="entry name" value="FIMBRIAL USHER DOMAIN-CONTAINING PROTEIN YDET-RELATED"/>
    <property type="match status" value="1"/>
</dbReference>
<dbReference type="Gene3D" id="2.60.40.2610">
    <property type="entry name" value="Outer membrane usher protein FimD, plug domain"/>
    <property type="match status" value="1"/>
</dbReference>
<dbReference type="InterPro" id="IPR042186">
    <property type="entry name" value="FimD_plug_dom"/>
</dbReference>
<gene>
    <name evidence="1" type="ORF">GK011_20565</name>
</gene>
<sequence>MFSISKKTVLALILFSIPTGISAGEYFYIADGERDLGHIELDITKEGFPCFDRERLLEWKIITPENMGELKEIGCINNKELYPLNISANLIEKINILTFIRLEPTEVKNDPRLAISNRDDGIPAILINYDANYQRYEGLRYARRKRKDNIEFELESGINLKKWRLRAKQYHNNEDMPQKRVKFSDIYLERDISAINSRLHMGDGYNNSFYLDSFPYRGIKLASDDNMFPSSQGAVLPWVYGVALTDAEVEVIQNGMTVYRTMVSPGDFVLRNIKLFDKSGFISMIVKESDGTSSYYDVPWNQLENLIDKDTWKYDISFGKFMSDSRMEESHPLFFQAGFGYGISTQNSLYGGALVSEGYYNHSFGIGQRLGQYGDVVLNHRVSKITSSEQGEVKGEKLRLQYSANFNKLNTSITANGDYFLQPHYNDFNNYANSAKSGYFCCDFYKKEYSYELSLQSLISPSQNLSFNINHEKYRGEQGKSTFYALTFTQSASLLSFDLDLAYNRYSTHKGEIRFDITFRIPLAKTGIKNTSVNLGYSYNPYDHYQKEISINGRKLDNNLNYQVAAQSGKKSKKTYRANARYRYAAGESGIRYISGTDYTRYSANSSGSLVFHSAGMTAGQTLGDTNALVYAKNHPDTELPDQMDVITNKRGYAIITGLIPYQVNAVSDEFAERDIFDDEPENEVVKVPTLGALSYYELVN</sequence>
<protein>
    <submittedName>
        <fullName evidence="1">Fimbria/pilus outer membrane usher protein</fullName>
    </submittedName>
</protein>
<dbReference type="Proteomes" id="UP000480164">
    <property type="component" value="Unassembled WGS sequence"/>
</dbReference>
<dbReference type="PANTHER" id="PTHR30451">
    <property type="entry name" value="OUTER MEMBRANE USHER PROTEIN"/>
    <property type="match status" value="1"/>
</dbReference>
<evidence type="ECO:0000313" key="1">
    <source>
        <dbReference type="EMBL" id="MTD29327.1"/>
    </source>
</evidence>
<dbReference type="EMBL" id="WLZX01000014">
    <property type="protein sequence ID" value="MTD29327.1"/>
    <property type="molecule type" value="Genomic_DNA"/>
</dbReference>
<name>A0ABW9RGX4_9GAMM</name>
<comment type="caution">
    <text evidence="1">The sequence shown here is derived from an EMBL/GenBank/DDBJ whole genome shotgun (WGS) entry which is preliminary data.</text>
</comment>
<organism evidence="1 2">
    <name type="scientific">Erwinia sorbitola</name>
    <dbReference type="NCBI Taxonomy" id="2681984"/>
    <lineage>
        <taxon>Bacteria</taxon>
        <taxon>Pseudomonadati</taxon>
        <taxon>Pseudomonadota</taxon>
        <taxon>Gammaproteobacteria</taxon>
        <taxon>Enterobacterales</taxon>
        <taxon>Erwiniaceae</taxon>
        <taxon>Erwinia</taxon>
    </lineage>
</organism>